<dbReference type="AlphaFoldDB" id="A0A239H5Q2"/>
<evidence type="ECO:0000313" key="1">
    <source>
        <dbReference type="EMBL" id="SNS76475.1"/>
    </source>
</evidence>
<dbReference type="RefSeq" id="WP_089355903.1">
    <property type="nucleotide sequence ID" value="NZ_FZPD01000002.1"/>
</dbReference>
<organism evidence="1 2">
    <name type="scientific">Ekhidna lutea</name>
    <dbReference type="NCBI Taxonomy" id="447679"/>
    <lineage>
        <taxon>Bacteria</taxon>
        <taxon>Pseudomonadati</taxon>
        <taxon>Bacteroidota</taxon>
        <taxon>Cytophagia</taxon>
        <taxon>Cytophagales</taxon>
        <taxon>Reichenbachiellaceae</taxon>
        <taxon>Ekhidna</taxon>
    </lineage>
</organism>
<dbReference type="OrthoDB" id="179386at2"/>
<protein>
    <recommendedName>
        <fullName evidence="3">Nicotinamide mononucleotide adenylyltransferase</fullName>
    </recommendedName>
</protein>
<keyword evidence="2" id="KW-1185">Reference proteome</keyword>
<dbReference type="Gene3D" id="3.40.50.620">
    <property type="entry name" value="HUPs"/>
    <property type="match status" value="1"/>
</dbReference>
<gene>
    <name evidence="1" type="ORF">SAMN05421640_1146</name>
</gene>
<sequence length="476" mass="54551">MEEFNKKLTTKEKALQLNLDTRIYGTVAEIGGGQEVAAYFFKAGAASGTIAKTMSAYDMTFSDAIYGKCDRYVSQEKLMKMLDREYTLLDQRLTQRAKKSTFFAFSNTVETINYNRSNEGHGWMGIRFQRHSQTEPNECIIHVSLKDRDAEWQQQVLGIVGVNLIHSCYTYNTSEEIIDSLVDNVRKDRLEIDMFSISGPDFHHVDNRLMTLKLVKNGLTKVAMFGPDKEVTLPSDIIYRKNAIVLRGRFRPVTHVNVDMMITGMRAFKKELGHSKDIVSVVEITLKDLTLAGELDEQDYLDRVDLLCSLGQNVMISNYQEHYKLAGYLSQFIKDKTLGIVIGLNNLSQIFDEKYYQNLDGGILESFARLFGSNVKLFVYPIIDSKTGNIKTGNDFSPDRHLQSLFYYFVENHKILSIPDAKTDNLHIISDQVLDMIQNDEDGWEDMVPNRVSEAIKENHLFNYPYEIEMDEEDLS</sequence>
<dbReference type="EMBL" id="FZPD01000002">
    <property type="protein sequence ID" value="SNS76475.1"/>
    <property type="molecule type" value="Genomic_DNA"/>
</dbReference>
<proteinExistence type="predicted"/>
<evidence type="ECO:0008006" key="3">
    <source>
        <dbReference type="Google" id="ProtNLM"/>
    </source>
</evidence>
<name>A0A239H5Q2_EKHLU</name>
<dbReference type="InterPro" id="IPR014729">
    <property type="entry name" value="Rossmann-like_a/b/a_fold"/>
</dbReference>
<accession>A0A239H5Q2</accession>
<evidence type="ECO:0000313" key="2">
    <source>
        <dbReference type="Proteomes" id="UP000198393"/>
    </source>
</evidence>
<reference evidence="1 2" key="1">
    <citation type="submission" date="2017-06" db="EMBL/GenBank/DDBJ databases">
        <authorList>
            <person name="Kim H.J."/>
            <person name="Triplett B.A."/>
        </authorList>
    </citation>
    <scope>NUCLEOTIDE SEQUENCE [LARGE SCALE GENOMIC DNA]</scope>
    <source>
        <strain evidence="1 2">DSM 19307</strain>
    </source>
</reference>
<dbReference type="Proteomes" id="UP000198393">
    <property type="component" value="Unassembled WGS sequence"/>
</dbReference>
<dbReference type="SUPFAM" id="SSF52374">
    <property type="entry name" value="Nucleotidylyl transferase"/>
    <property type="match status" value="1"/>
</dbReference>